<dbReference type="InterPro" id="IPR018490">
    <property type="entry name" value="cNMP-bd_dom_sf"/>
</dbReference>
<dbReference type="InterPro" id="IPR014710">
    <property type="entry name" value="RmlC-like_jellyroll"/>
</dbReference>
<evidence type="ECO:0000313" key="3">
    <source>
        <dbReference type="Proteomes" id="UP000233767"/>
    </source>
</evidence>
<dbReference type="SUPFAM" id="SSF51206">
    <property type="entry name" value="cAMP-binding domain-like"/>
    <property type="match status" value="1"/>
</dbReference>
<evidence type="ECO:0000313" key="1">
    <source>
        <dbReference type="EMBL" id="PKW20885.1"/>
    </source>
</evidence>
<organism evidence="2 4">
    <name type="scientific">Flavobacterium lindanitolerans</name>
    <dbReference type="NCBI Taxonomy" id="428988"/>
    <lineage>
        <taxon>Bacteria</taxon>
        <taxon>Pseudomonadati</taxon>
        <taxon>Bacteroidota</taxon>
        <taxon>Flavobacteriia</taxon>
        <taxon>Flavobacteriales</taxon>
        <taxon>Flavobacteriaceae</taxon>
        <taxon>Flavobacterium</taxon>
    </lineage>
</organism>
<dbReference type="RefSeq" id="WP_245867804.1">
    <property type="nucleotide sequence ID" value="NZ_PJND01000008.1"/>
</dbReference>
<dbReference type="Proteomes" id="UP000233767">
    <property type="component" value="Unassembled WGS sequence"/>
</dbReference>
<dbReference type="EMBL" id="RCCB01000011">
    <property type="protein sequence ID" value="RLJ30476.1"/>
    <property type="molecule type" value="Genomic_DNA"/>
</dbReference>
<reference evidence="2 4" key="2">
    <citation type="submission" date="2018-10" db="EMBL/GenBank/DDBJ databases">
        <title>Genomic Encyclopedia of Archaeal and Bacterial Type Strains, Phase II (KMG-II): from individual species to whole genera.</title>
        <authorList>
            <person name="Goeker M."/>
        </authorList>
    </citation>
    <scope>NUCLEOTIDE SEQUENCE [LARGE SCALE GENOMIC DNA]</scope>
    <source>
        <strain evidence="2 4">DSM 21886</strain>
    </source>
</reference>
<comment type="caution">
    <text evidence="2">The sequence shown here is derived from an EMBL/GenBank/DDBJ whole genome shotgun (WGS) entry which is preliminary data.</text>
</comment>
<reference evidence="1 3" key="1">
    <citation type="submission" date="2017-12" db="EMBL/GenBank/DDBJ databases">
        <title>Genomic Encyclopedia of Type Strains, Phase III (KMG-III): the genomes of soil and plant-associated and newly described type strains.</title>
        <authorList>
            <person name="Whitman W."/>
        </authorList>
    </citation>
    <scope>NUCLEOTIDE SEQUENCE [LARGE SCALE GENOMIC DNA]</scope>
    <source>
        <strain evidence="1 3">IP-10</strain>
    </source>
</reference>
<name>A0A497USA6_9FLAO</name>
<accession>A0A497USA6</accession>
<gene>
    <name evidence="1" type="ORF">B0G92_2164</name>
    <name evidence="2" type="ORF">CLV50_1886</name>
</gene>
<evidence type="ECO:0000313" key="4">
    <source>
        <dbReference type="Proteomes" id="UP000275027"/>
    </source>
</evidence>
<protein>
    <submittedName>
        <fullName evidence="2">CRP-like cAMP-binding protein</fullName>
    </submittedName>
</protein>
<keyword evidence="3" id="KW-1185">Reference proteome</keyword>
<dbReference type="AlphaFoldDB" id="A0A497USA6"/>
<evidence type="ECO:0000313" key="2">
    <source>
        <dbReference type="EMBL" id="RLJ30476.1"/>
    </source>
</evidence>
<dbReference type="Gene3D" id="2.60.120.10">
    <property type="entry name" value="Jelly Rolls"/>
    <property type="match status" value="1"/>
</dbReference>
<dbReference type="EMBL" id="PJND01000008">
    <property type="protein sequence ID" value="PKW20885.1"/>
    <property type="molecule type" value="Genomic_DNA"/>
</dbReference>
<sequence length="196" mass="22718">MESKFYAMDSPKDVLKLLGIPEKQAGELLSISRTKPISSGKDYISAGQTPKTFAIVINGLFRYYYIDEKGNEFTKGFIPAATVLSAYSAMRYETSSFFYIQALEDSEILEIDYKKWLLLQQEDSFWDKFLIQALEKGYFTKEKRERELLLLDAEARYKIFTTEFPDLEKRIKLQIVASYLGIQPESLSRIRKNKPA</sequence>
<dbReference type="Proteomes" id="UP000275027">
    <property type="component" value="Unassembled WGS sequence"/>
</dbReference>
<proteinExistence type="predicted"/>